<dbReference type="Proteomes" id="UP000626092">
    <property type="component" value="Unassembled WGS sequence"/>
</dbReference>
<dbReference type="EMBL" id="WJXA01000001">
    <property type="protein sequence ID" value="KAF7154323.1"/>
    <property type="molecule type" value="Genomic_DNA"/>
</dbReference>
<evidence type="ECO:0000313" key="4">
    <source>
        <dbReference type="Proteomes" id="UP000626092"/>
    </source>
</evidence>
<protein>
    <recommendedName>
        <fullName evidence="5">Retrotransposon Copia-like N-terminal domain-containing protein</fullName>
    </recommendedName>
</protein>
<feature type="domain" description="Retrotransposon gag" evidence="1">
    <location>
        <begin position="56"/>
        <end position="129"/>
    </location>
</feature>
<dbReference type="Pfam" id="PF03732">
    <property type="entry name" value="Retrotrans_gag"/>
    <property type="match status" value="1"/>
</dbReference>
<dbReference type="OrthoDB" id="5544992at2759"/>
<dbReference type="Pfam" id="PF14244">
    <property type="entry name" value="Retrotran_gag_3"/>
    <property type="match status" value="1"/>
</dbReference>
<feature type="domain" description="Retrotransposon Copia-like N-terminal" evidence="2">
    <location>
        <begin position="2"/>
        <end position="38"/>
    </location>
</feature>
<dbReference type="PANTHER" id="PTHR37610:SF97">
    <property type="entry name" value="RETROTRANSPOSON GAG DOMAIN-CONTAINING PROTEIN"/>
    <property type="match status" value="1"/>
</dbReference>
<gene>
    <name evidence="3" type="ORF">RHSIM_Rhsim01G0035500</name>
</gene>
<reference evidence="3" key="1">
    <citation type="submission" date="2019-11" db="EMBL/GenBank/DDBJ databases">
        <authorList>
            <person name="Liu Y."/>
            <person name="Hou J."/>
            <person name="Li T.-Q."/>
            <person name="Guan C.-H."/>
            <person name="Wu X."/>
            <person name="Wu H.-Z."/>
            <person name="Ling F."/>
            <person name="Zhang R."/>
            <person name="Shi X.-G."/>
            <person name="Ren J.-P."/>
            <person name="Chen E.-F."/>
            <person name="Sun J.-M."/>
        </authorList>
    </citation>
    <scope>NUCLEOTIDE SEQUENCE</scope>
    <source>
        <strain evidence="3">Adult_tree_wgs_1</strain>
        <tissue evidence="3">Leaves</tissue>
    </source>
</reference>
<dbReference type="InterPro" id="IPR029472">
    <property type="entry name" value="Copia-like_N"/>
</dbReference>
<accession>A0A834HJ92</accession>
<organism evidence="3 4">
    <name type="scientific">Rhododendron simsii</name>
    <name type="common">Sims's rhododendron</name>
    <dbReference type="NCBI Taxonomy" id="118357"/>
    <lineage>
        <taxon>Eukaryota</taxon>
        <taxon>Viridiplantae</taxon>
        <taxon>Streptophyta</taxon>
        <taxon>Embryophyta</taxon>
        <taxon>Tracheophyta</taxon>
        <taxon>Spermatophyta</taxon>
        <taxon>Magnoliopsida</taxon>
        <taxon>eudicotyledons</taxon>
        <taxon>Gunneridae</taxon>
        <taxon>Pentapetalae</taxon>
        <taxon>asterids</taxon>
        <taxon>Ericales</taxon>
        <taxon>Ericaceae</taxon>
        <taxon>Ericoideae</taxon>
        <taxon>Rhodoreae</taxon>
        <taxon>Rhododendron</taxon>
    </lineage>
</organism>
<evidence type="ECO:0000313" key="3">
    <source>
        <dbReference type="EMBL" id="KAF7154323.1"/>
    </source>
</evidence>
<dbReference type="InterPro" id="IPR005162">
    <property type="entry name" value="Retrotrans_gag_dom"/>
</dbReference>
<keyword evidence="4" id="KW-1185">Reference proteome</keyword>
<name>A0A834HJ92_RHOSS</name>
<proteinExistence type="predicted"/>
<sequence>MVSPPLNGDNYGSWLRAITMALRAKNKVGFVDGSIEKPGEDKEKEVSRWERCNDLVASWILNCVSDEIRSSILYAHTARAIWIDLSDQFLQSNAPQIYQLKRSISALKQEELSISAYFTKLKSLWDELNSLQAFQPCGGNCPHPSSGSRPYSGDGNSFYSGGGNRSNPSDGNCTYTAGGCNSSGGGYNSYSGGGNNSNHKVKYHCDHCDKDGPSTERCYKIIGYPPKRSEFSNLSTKFVNKTSPVVVTQEQYDKSLAMLSSGNIHHNSNLAGIALSIPPTSIWIIDTGATNHMCSSTV</sequence>
<dbReference type="PANTHER" id="PTHR37610">
    <property type="entry name" value="CCHC-TYPE DOMAIN-CONTAINING PROTEIN"/>
    <property type="match status" value="1"/>
</dbReference>
<evidence type="ECO:0000259" key="2">
    <source>
        <dbReference type="Pfam" id="PF14244"/>
    </source>
</evidence>
<comment type="caution">
    <text evidence="3">The sequence shown here is derived from an EMBL/GenBank/DDBJ whole genome shotgun (WGS) entry which is preliminary data.</text>
</comment>
<evidence type="ECO:0000259" key="1">
    <source>
        <dbReference type="Pfam" id="PF03732"/>
    </source>
</evidence>
<dbReference type="AlphaFoldDB" id="A0A834HJ92"/>
<evidence type="ECO:0008006" key="5">
    <source>
        <dbReference type="Google" id="ProtNLM"/>
    </source>
</evidence>